<dbReference type="GO" id="GO:0046856">
    <property type="term" value="P:phosphatidylinositol dephosphorylation"/>
    <property type="evidence" value="ECO:0007669"/>
    <property type="project" value="TreeGrafter"/>
</dbReference>
<dbReference type="Proteomes" id="UP000594638">
    <property type="component" value="Unassembled WGS sequence"/>
</dbReference>
<keyword evidence="1" id="KW-1133">Transmembrane helix</keyword>
<organism evidence="2 3">
    <name type="scientific">Olea europaea subsp. europaea</name>
    <dbReference type="NCBI Taxonomy" id="158383"/>
    <lineage>
        <taxon>Eukaryota</taxon>
        <taxon>Viridiplantae</taxon>
        <taxon>Streptophyta</taxon>
        <taxon>Embryophyta</taxon>
        <taxon>Tracheophyta</taxon>
        <taxon>Spermatophyta</taxon>
        <taxon>Magnoliopsida</taxon>
        <taxon>eudicotyledons</taxon>
        <taxon>Gunneridae</taxon>
        <taxon>Pentapetalae</taxon>
        <taxon>asterids</taxon>
        <taxon>lamiids</taxon>
        <taxon>Lamiales</taxon>
        <taxon>Oleaceae</taxon>
        <taxon>Oleeae</taxon>
        <taxon>Olea</taxon>
    </lineage>
</organism>
<dbReference type="GO" id="GO:0043812">
    <property type="term" value="F:phosphatidylinositol-4-phosphate phosphatase activity"/>
    <property type="evidence" value="ECO:0007669"/>
    <property type="project" value="TreeGrafter"/>
</dbReference>
<dbReference type="EMBL" id="CACTIH010009629">
    <property type="protein sequence ID" value="CAA3032618.1"/>
    <property type="molecule type" value="Genomic_DNA"/>
</dbReference>
<keyword evidence="1" id="KW-0472">Membrane</keyword>
<dbReference type="PANTHER" id="PTHR45662:SF2">
    <property type="entry name" value="PHOSPHATIDYLINOSITOL-3-PHOSPHATASE SAC1"/>
    <property type="match status" value="1"/>
</dbReference>
<protein>
    <submittedName>
        <fullName evidence="2">Phosphoinositide phosphatase SAC6-like</fullName>
    </submittedName>
</protein>
<sequence length="98" mass="10690">YGKRTVQGILNDGYNALMRYYLNNFRDGTKQDAMDLVQGHYILSVSRSTTPTSQERGIEAIASFPLALLLILTGFFFATVSLGRALGSGLDGPSKVEN</sequence>
<feature type="non-terminal residue" evidence="2">
    <location>
        <position position="98"/>
    </location>
</feature>
<feature type="transmembrane region" description="Helical" evidence="1">
    <location>
        <begin position="66"/>
        <end position="86"/>
    </location>
</feature>
<evidence type="ECO:0000313" key="2">
    <source>
        <dbReference type="EMBL" id="CAA3032618.1"/>
    </source>
</evidence>
<dbReference type="OrthoDB" id="405996at2759"/>
<comment type="caution">
    <text evidence="2">The sequence shown here is derived from an EMBL/GenBank/DDBJ whole genome shotgun (WGS) entry which is preliminary data.</text>
</comment>
<name>A0A8S0VMZ8_OLEEU</name>
<evidence type="ECO:0000313" key="3">
    <source>
        <dbReference type="Proteomes" id="UP000594638"/>
    </source>
</evidence>
<keyword evidence="1" id="KW-0812">Transmembrane</keyword>
<dbReference type="GO" id="GO:0005783">
    <property type="term" value="C:endoplasmic reticulum"/>
    <property type="evidence" value="ECO:0007669"/>
    <property type="project" value="TreeGrafter"/>
</dbReference>
<evidence type="ECO:0000256" key="1">
    <source>
        <dbReference type="SAM" id="Phobius"/>
    </source>
</evidence>
<reference evidence="2 3" key="1">
    <citation type="submission" date="2019-12" db="EMBL/GenBank/DDBJ databases">
        <authorList>
            <person name="Alioto T."/>
            <person name="Alioto T."/>
            <person name="Gomez Garrido J."/>
        </authorList>
    </citation>
    <scope>NUCLEOTIDE SEQUENCE [LARGE SCALE GENOMIC DNA]</scope>
</reference>
<dbReference type="Gramene" id="OE9A101936T1">
    <property type="protein sequence ID" value="OE9A101936C1"/>
    <property type="gene ID" value="OE9A101936"/>
</dbReference>
<dbReference type="AlphaFoldDB" id="A0A8S0VMZ8"/>
<proteinExistence type="predicted"/>
<keyword evidence="3" id="KW-1185">Reference proteome</keyword>
<accession>A0A8S0VMZ8</accession>
<dbReference type="PANTHER" id="PTHR45662">
    <property type="entry name" value="PHOSPHATIDYLINOSITIDE PHOSPHATASE SAC1"/>
    <property type="match status" value="1"/>
</dbReference>
<gene>
    <name evidence="2" type="ORF">OLEA9_A101936</name>
</gene>